<name>A0A368Y0A4_9BURK</name>
<dbReference type="OrthoDB" id="121974at2"/>
<reference evidence="2 3" key="1">
    <citation type="submission" date="2018-07" db="EMBL/GenBank/DDBJ databases">
        <title>Genomic Encyclopedia of Type Strains, Phase IV (KMG-IV): sequencing the most valuable type-strain genomes for metagenomic binning, comparative biology and taxonomic classification.</title>
        <authorList>
            <person name="Goeker M."/>
        </authorList>
    </citation>
    <scope>NUCLEOTIDE SEQUENCE [LARGE SCALE GENOMIC DNA]</scope>
    <source>
        <strain evidence="2 3">DSM 21634</strain>
    </source>
</reference>
<dbReference type="Proteomes" id="UP000252884">
    <property type="component" value="Unassembled WGS sequence"/>
</dbReference>
<dbReference type="RefSeq" id="WP_114468876.1">
    <property type="nucleotide sequence ID" value="NZ_QPJK01000004.1"/>
</dbReference>
<protein>
    <recommendedName>
        <fullName evidence="1">DUF4440 domain-containing protein</fullName>
    </recommendedName>
</protein>
<keyword evidence="3" id="KW-1185">Reference proteome</keyword>
<evidence type="ECO:0000313" key="3">
    <source>
        <dbReference type="Proteomes" id="UP000252884"/>
    </source>
</evidence>
<dbReference type="EMBL" id="QPJK01000004">
    <property type="protein sequence ID" value="RCW71684.1"/>
    <property type="molecule type" value="Genomic_DNA"/>
</dbReference>
<dbReference type="Gene3D" id="3.10.450.50">
    <property type="match status" value="1"/>
</dbReference>
<dbReference type="AlphaFoldDB" id="A0A368Y0A4"/>
<dbReference type="SUPFAM" id="SSF54427">
    <property type="entry name" value="NTF2-like"/>
    <property type="match status" value="1"/>
</dbReference>
<feature type="domain" description="DUF4440" evidence="1">
    <location>
        <begin position="8"/>
        <end position="111"/>
    </location>
</feature>
<organism evidence="2 3">
    <name type="scientific">Pseudorhodoferax soli</name>
    <dbReference type="NCBI Taxonomy" id="545864"/>
    <lineage>
        <taxon>Bacteria</taxon>
        <taxon>Pseudomonadati</taxon>
        <taxon>Pseudomonadota</taxon>
        <taxon>Betaproteobacteria</taxon>
        <taxon>Burkholderiales</taxon>
        <taxon>Comamonadaceae</taxon>
    </lineage>
</organism>
<evidence type="ECO:0000313" key="2">
    <source>
        <dbReference type="EMBL" id="RCW71684.1"/>
    </source>
</evidence>
<accession>A0A368Y0A4</accession>
<dbReference type="InterPro" id="IPR027843">
    <property type="entry name" value="DUF4440"/>
</dbReference>
<sequence>MTTLLDELQALETELHHPGHRCTPARLERLLHADFHEVGRSGLAYDRATVLAWLTRQADRPDVVSDAFRMERLAPDMALLHFRSVLRDAGGPTQHTLRMSLWMQTTAGWQLRYHQGTPAAQAW</sequence>
<dbReference type="InterPro" id="IPR032710">
    <property type="entry name" value="NTF2-like_dom_sf"/>
</dbReference>
<comment type="caution">
    <text evidence="2">The sequence shown here is derived from an EMBL/GenBank/DDBJ whole genome shotgun (WGS) entry which is preliminary data.</text>
</comment>
<dbReference type="Pfam" id="PF14534">
    <property type="entry name" value="DUF4440"/>
    <property type="match status" value="1"/>
</dbReference>
<gene>
    <name evidence="2" type="ORF">DES41_104504</name>
</gene>
<proteinExistence type="predicted"/>
<evidence type="ECO:0000259" key="1">
    <source>
        <dbReference type="Pfam" id="PF14534"/>
    </source>
</evidence>